<protein>
    <submittedName>
        <fullName evidence="1">Uncharacterized protein</fullName>
    </submittedName>
</protein>
<keyword evidence="2" id="KW-1185">Reference proteome</keyword>
<proteinExistence type="predicted"/>
<gene>
    <name evidence="1" type="ORF">AVEN_260411_1</name>
</gene>
<evidence type="ECO:0000313" key="1">
    <source>
        <dbReference type="EMBL" id="GBN02352.1"/>
    </source>
</evidence>
<evidence type="ECO:0000313" key="2">
    <source>
        <dbReference type="Proteomes" id="UP000499080"/>
    </source>
</evidence>
<name>A0A4Y2KJZ0_ARAVE</name>
<dbReference type="AlphaFoldDB" id="A0A4Y2KJZ0"/>
<dbReference type="EMBL" id="BGPR01004696">
    <property type="protein sequence ID" value="GBN02352.1"/>
    <property type="molecule type" value="Genomic_DNA"/>
</dbReference>
<sequence length="130" mass="15210">MGSAEGSELLSDCKDLLRQGVSDRNNEIYQMKNDSESWSSESEVLQVVTICEKYLKSCLEKRQLETQKVQELLNLLEEESNNVAFARSFPQAFRKQIFHHIHGLSRPGHQYVGFYLFKHERSNMNYEYSI</sequence>
<comment type="caution">
    <text evidence="1">The sequence shown here is derived from an EMBL/GenBank/DDBJ whole genome shotgun (WGS) entry which is preliminary data.</text>
</comment>
<organism evidence="1 2">
    <name type="scientific">Araneus ventricosus</name>
    <name type="common">Orbweaver spider</name>
    <name type="synonym">Epeira ventricosa</name>
    <dbReference type="NCBI Taxonomy" id="182803"/>
    <lineage>
        <taxon>Eukaryota</taxon>
        <taxon>Metazoa</taxon>
        <taxon>Ecdysozoa</taxon>
        <taxon>Arthropoda</taxon>
        <taxon>Chelicerata</taxon>
        <taxon>Arachnida</taxon>
        <taxon>Araneae</taxon>
        <taxon>Araneomorphae</taxon>
        <taxon>Entelegynae</taxon>
        <taxon>Araneoidea</taxon>
        <taxon>Araneidae</taxon>
        <taxon>Araneus</taxon>
    </lineage>
</organism>
<accession>A0A4Y2KJZ0</accession>
<reference evidence="1 2" key="1">
    <citation type="journal article" date="2019" name="Sci. Rep.">
        <title>Orb-weaving spider Araneus ventricosus genome elucidates the spidroin gene catalogue.</title>
        <authorList>
            <person name="Kono N."/>
            <person name="Nakamura H."/>
            <person name="Ohtoshi R."/>
            <person name="Moran D.A.P."/>
            <person name="Shinohara A."/>
            <person name="Yoshida Y."/>
            <person name="Fujiwara M."/>
            <person name="Mori M."/>
            <person name="Tomita M."/>
            <person name="Arakawa K."/>
        </authorList>
    </citation>
    <scope>NUCLEOTIDE SEQUENCE [LARGE SCALE GENOMIC DNA]</scope>
</reference>
<dbReference type="Proteomes" id="UP000499080">
    <property type="component" value="Unassembled WGS sequence"/>
</dbReference>